<organism evidence="3 4">
    <name type="scientific">Treponema berlinense</name>
    <dbReference type="NCBI Taxonomy" id="225004"/>
    <lineage>
        <taxon>Bacteria</taxon>
        <taxon>Pseudomonadati</taxon>
        <taxon>Spirochaetota</taxon>
        <taxon>Spirochaetia</taxon>
        <taxon>Spirochaetales</taxon>
        <taxon>Treponemataceae</taxon>
        <taxon>Treponema</taxon>
    </lineage>
</organism>
<dbReference type="EMBL" id="FUXC01000001">
    <property type="protein sequence ID" value="SJZ45512.1"/>
    <property type="molecule type" value="Genomic_DNA"/>
</dbReference>
<dbReference type="GeneID" id="303366573"/>
<keyword evidence="1" id="KW-0812">Transmembrane</keyword>
<name>A0A1T4KSV5_9SPIR</name>
<gene>
    <name evidence="3" type="ORF">SAMN02745152_00296</name>
</gene>
<sequence>MKSRFLCLLAVLIFSSNFAFAEKTSEQTLPQWAKDLRRTEIITFGSLPFVTLWTTVGYGLAVHGTFHNPLNKSTTRYTQTEQKQIFAISAAASVGLGLTDLAINLIMRNVKKSRQNKIEKTIRVIPFSEQMLEIQNSEPENFEEEFNFEREREPKKEYLIGGLENAIF</sequence>
<keyword evidence="1" id="KW-0472">Membrane</keyword>
<proteinExistence type="predicted"/>
<feature type="chain" id="PRO_5012345980" evidence="2">
    <location>
        <begin position="22"/>
        <end position="168"/>
    </location>
</feature>
<dbReference type="AlphaFoldDB" id="A0A1T4KSV5"/>
<keyword evidence="4" id="KW-1185">Reference proteome</keyword>
<protein>
    <submittedName>
        <fullName evidence="3">Uncharacterized protein</fullName>
    </submittedName>
</protein>
<evidence type="ECO:0000256" key="1">
    <source>
        <dbReference type="SAM" id="Phobius"/>
    </source>
</evidence>
<accession>A0A1T4KSV5</accession>
<dbReference type="Proteomes" id="UP000190395">
    <property type="component" value="Unassembled WGS sequence"/>
</dbReference>
<feature type="signal peptide" evidence="2">
    <location>
        <begin position="1"/>
        <end position="21"/>
    </location>
</feature>
<keyword evidence="2" id="KW-0732">Signal</keyword>
<feature type="transmembrane region" description="Helical" evidence="1">
    <location>
        <begin position="85"/>
        <end position="107"/>
    </location>
</feature>
<evidence type="ECO:0000256" key="2">
    <source>
        <dbReference type="SAM" id="SignalP"/>
    </source>
</evidence>
<dbReference type="OrthoDB" id="362894at2"/>
<evidence type="ECO:0000313" key="4">
    <source>
        <dbReference type="Proteomes" id="UP000190395"/>
    </source>
</evidence>
<reference evidence="3 4" key="1">
    <citation type="submission" date="2017-02" db="EMBL/GenBank/DDBJ databases">
        <authorList>
            <person name="Peterson S.W."/>
        </authorList>
    </citation>
    <scope>NUCLEOTIDE SEQUENCE [LARGE SCALE GENOMIC DNA]</scope>
    <source>
        <strain evidence="3 4">ATCC BAA-909</strain>
    </source>
</reference>
<evidence type="ECO:0000313" key="3">
    <source>
        <dbReference type="EMBL" id="SJZ45512.1"/>
    </source>
</evidence>
<keyword evidence="1" id="KW-1133">Transmembrane helix</keyword>
<dbReference type="STRING" id="225004.SAMN02745152_00296"/>
<dbReference type="RefSeq" id="WP_078930052.1">
    <property type="nucleotide sequence ID" value="NZ_CAMEQG010000029.1"/>
</dbReference>